<dbReference type="InterPro" id="IPR000463">
    <property type="entry name" value="Fatty_acid-bd"/>
</dbReference>
<evidence type="ECO:0000256" key="1">
    <source>
        <dbReference type="ARBA" id="ARBA00008390"/>
    </source>
</evidence>
<reference evidence="3 4" key="1">
    <citation type="submission" date="2019-03" db="EMBL/GenBank/DDBJ databases">
        <title>First draft genome of Liparis tanakae, snailfish: a comprehensive survey of snailfish specific genes.</title>
        <authorList>
            <person name="Kim W."/>
            <person name="Song I."/>
            <person name="Jeong J.-H."/>
            <person name="Kim D."/>
            <person name="Kim S."/>
            <person name="Ryu S."/>
            <person name="Song J.Y."/>
            <person name="Lee S.K."/>
        </authorList>
    </citation>
    <scope>NUCLEOTIDE SEQUENCE [LARGE SCALE GENOMIC DNA]</scope>
    <source>
        <tissue evidence="3">Muscle</tissue>
    </source>
</reference>
<dbReference type="Pfam" id="PF00061">
    <property type="entry name" value="Lipocalin"/>
    <property type="match status" value="1"/>
</dbReference>
<dbReference type="SUPFAM" id="SSF50814">
    <property type="entry name" value="Lipocalins"/>
    <property type="match status" value="1"/>
</dbReference>
<keyword evidence="4" id="KW-1185">Reference proteome</keyword>
<dbReference type="Gene3D" id="3.10.130.10">
    <property type="entry name" value="Ribonuclease A-like domain"/>
    <property type="match status" value="1"/>
</dbReference>
<proteinExistence type="inferred from homology"/>
<sequence>MLFKDISGLNLEDYIVEKFPLSAPSCALLFCAAVYWRVVSACCAMVALGALLPLAACLLVGRPASAKNDAPCQLSRWNNGYDTFIKRHVRSGTPDSLDHNQWENYIRLNGGCDRPTQSFLRPSDLARVKAVCTDQGGAMYKENLCISRKPFTFVTVRSTPNTCGIRSAREETKHLILACEELSNQCLPVHFEGNAVDAKPNNNARGCQGARAGDDAPSLRMAVFEECVRAAQKNNSLTGGGERKGEGGSGGVESSVRRQCESFVHIKQSRQAWCKALDLDVGVNKMLRLIAVKAASKPLVEITQDGEKLSIKTSTTVRTTHITFTVGQEFNEATVDGRPCTSFPLWETDSKISCEQTLPKGEGPKTSWTREITNDGKLILTMGADDVICTRLYERQ</sequence>
<protein>
    <submittedName>
        <fullName evidence="3">Cellular retinoic acid-binding protein 2</fullName>
    </submittedName>
</protein>
<dbReference type="SMART" id="SM00092">
    <property type="entry name" value="RNAse_Pc"/>
    <property type="match status" value="1"/>
</dbReference>
<dbReference type="EMBL" id="SRLO01000049">
    <property type="protein sequence ID" value="TNN80958.1"/>
    <property type="molecule type" value="Genomic_DNA"/>
</dbReference>
<accession>A0A4Z2ITP5</accession>
<dbReference type="InterPro" id="IPR012674">
    <property type="entry name" value="Calycin"/>
</dbReference>
<evidence type="ECO:0000313" key="4">
    <source>
        <dbReference type="Proteomes" id="UP000314294"/>
    </source>
</evidence>
<evidence type="ECO:0000313" key="3">
    <source>
        <dbReference type="EMBL" id="TNN80958.1"/>
    </source>
</evidence>
<gene>
    <name evidence="3" type="primary">CRABP2</name>
    <name evidence="3" type="ORF">EYF80_008614</name>
</gene>
<dbReference type="InterPro" id="IPR023412">
    <property type="entry name" value="RNaseA_domain"/>
</dbReference>
<dbReference type="InterPro" id="IPR000566">
    <property type="entry name" value="Lipocln_cytosolic_FA-bd_dom"/>
</dbReference>
<organism evidence="3 4">
    <name type="scientific">Liparis tanakae</name>
    <name type="common">Tanaka's snailfish</name>
    <dbReference type="NCBI Taxonomy" id="230148"/>
    <lineage>
        <taxon>Eukaryota</taxon>
        <taxon>Metazoa</taxon>
        <taxon>Chordata</taxon>
        <taxon>Craniata</taxon>
        <taxon>Vertebrata</taxon>
        <taxon>Euteleostomi</taxon>
        <taxon>Actinopterygii</taxon>
        <taxon>Neopterygii</taxon>
        <taxon>Teleostei</taxon>
        <taxon>Neoteleostei</taxon>
        <taxon>Acanthomorphata</taxon>
        <taxon>Eupercaria</taxon>
        <taxon>Perciformes</taxon>
        <taxon>Cottioidei</taxon>
        <taxon>Cottales</taxon>
        <taxon>Liparidae</taxon>
        <taxon>Liparis</taxon>
    </lineage>
</organism>
<dbReference type="InterPro" id="IPR031259">
    <property type="entry name" value="ILBP"/>
</dbReference>
<dbReference type="GO" id="GO:0008289">
    <property type="term" value="F:lipid binding"/>
    <property type="evidence" value="ECO:0007669"/>
    <property type="project" value="InterPro"/>
</dbReference>
<name>A0A4Z2ITP5_9TELE</name>
<comment type="caution">
    <text evidence="3">The sequence shown here is derived from an EMBL/GenBank/DDBJ whole genome shotgun (WGS) entry which is preliminary data.</text>
</comment>
<dbReference type="PANTHER" id="PTHR11955">
    <property type="entry name" value="FATTY ACID BINDING PROTEIN"/>
    <property type="match status" value="1"/>
</dbReference>
<comment type="similarity">
    <text evidence="1">Belongs to the calycin superfamily. Fatty-acid binding protein (FABP) family.</text>
</comment>
<feature type="domain" description="Ribonuclease A-domain" evidence="2">
    <location>
        <begin position="77"/>
        <end position="195"/>
    </location>
</feature>
<dbReference type="SUPFAM" id="SSF54076">
    <property type="entry name" value="RNase A-like"/>
    <property type="match status" value="1"/>
</dbReference>
<dbReference type="Proteomes" id="UP000314294">
    <property type="component" value="Unassembled WGS sequence"/>
</dbReference>
<dbReference type="PRINTS" id="PR00178">
    <property type="entry name" value="FATTYACIDBP"/>
</dbReference>
<dbReference type="InterPro" id="IPR036816">
    <property type="entry name" value="RNaseA-like_dom_sf"/>
</dbReference>
<dbReference type="AlphaFoldDB" id="A0A4Z2ITP5"/>
<evidence type="ECO:0000259" key="2">
    <source>
        <dbReference type="SMART" id="SM00092"/>
    </source>
</evidence>
<dbReference type="Gene3D" id="2.40.128.20">
    <property type="match status" value="1"/>
</dbReference>
<dbReference type="OrthoDB" id="8892679at2759"/>